<evidence type="ECO:0000313" key="3">
    <source>
        <dbReference type="EMBL" id="EWY39637.1"/>
    </source>
</evidence>
<proteinExistence type="predicted"/>
<dbReference type="SUPFAM" id="SSF53807">
    <property type="entry name" value="Helical backbone' metal receptor"/>
    <property type="match status" value="1"/>
</dbReference>
<accession>W9H4M2</accession>
<protein>
    <submittedName>
        <fullName evidence="3">Iron ABC transporter substrate-binding protein</fullName>
    </submittedName>
</protein>
<evidence type="ECO:0000313" key="4">
    <source>
        <dbReference type="Proteomes" id="UP000019486"/>
    </source>
</evidence>
<evidence type="ECO:0000256" key="1">
    <source>
        <dbReference type="SAM" id="SignalP"/>
    </source>
</evidence>
<dbReference type="PROSITE" id="PS50983">
    <property type="entry name" value="FE_B12_PBP"/>
    <property type="match status" value="1"/>
</dbReference>
<gene>
    <name evidence="3" type="ORF">N825_06000</name>
</gene>
<keyword evidence="1" id="KW-0732">Signal</keyword>
<dbReference type="AlphaFoldDB" id="W9H4M2"/>
<organism evidence="3 4">
    <name type="scientific">Skermanella stibiiresistens SB22</name>
    <dbReference type="NCBI Taxonomy" id="1385369"/>
    <lineage>
        <taxon>Bacteria</taxon>
        <taxon>Pseudomonadati</taxon>
        <taxon>Pseudomonadota</taxon>
        <taxon>Alphaproteobacteria</taxon>
        <taxon>Rhodospirillales</taxon>
        <taxon>Azospirillaceae</taxon>
        <taxon>Skermanella</taxon>
    </lineage>
</organism>
<keyword evidence="4" id="KW-1185">Reference proteome</keyword>
<evidence type="ECO:0000259" key="2">
    <source>
        <dbReference type="PROSITE" id="PS50983"/>
    </source>
</evidence>
<dbReference type="Gene3D" id="3.40.50.1980">
    <property type="entry name" value="Nitrogenase molybdenum iron protein domain"/>
    <property type="match status" value="2"/>
</dbReference>
<comment type="caution">
    <text evidence="3">The sequence shown here is derived from an EMBL/GenBank/DDBJ whole genome shotgun (WGS) entry which is preliminary data.</text>
</comment>
<dbReference type="STRING" id="1385369.N825_06000"/>
<feature type="signal peptide" evidence="1">
    <location>
        <begin position="1"/>
        <end position="22"/>
    </location>
</feature>
<name>W9H4M2_9PROT</name>
<dbReference type="PATRIC" id="fig|1385369.3.peg.3407"/>
<dbReference type="EMBL" id="AVFL01000011">
    <property type="protein sequence ID" value="EWY39637.1"/>
    <property type="molecule type" value="Genomic_DNA"/>
</dbReference>
<dbReference type="InterPro" id="IPR002491">
    <property type="entry name" value="ABC_transptr_periplasmic_BD"/>
</dbReference>
<feature type="chain" id="PRO_5004921596" evidence="1">
    <location>
        <begin position="23"/>
        <end position="371"/>
    </location>
</feature>
<feature type="domain" description="Fe/B12 periplasmic-binding" evidence="2">
    <location>
        <begin position="41"/>
        <end position="344"/>
    </location>
</feature>
<dbReference type="InterPro" id="IPR050902">
    <property type="entry name" value="ABC_Transporter_SBP"/>
</dbReference>
<sequence>MGKTLLILGLLLPLAYARPVGAVEVTDIAGRHVAVPAKVERVILGEGRYLPALAILDRDDPVRRVVGMMGEFALLDPASYQAWLQRFPELAEVTPVGQAGPDSFGAEKALALAPDLAIFGIEGHSPSPKAKELLDQLEASGVPVIFVDFRKDPLVNTPRSVELLGEVLGRQREAAEFVEYYRSQMDLVTSRLAGVTTRPKVFVEARVGLSDECCATMGNGMIGRFIEQAGGFNIATALVPGVSGTVNLEYLLANQPDIYLATAIGSTAGAGKMPKRVALGPDVEPDFARETLARSLKRPGIADLDAVASGRAHAIWHHFYNSPFNVAAVQIFAKWFHPDLFADLDPEGTLRSLYRRFQPVAYSGTYWVDLK</sequence>
<dbReference type="PANTHER" id="PTHR30535">
    <property type="entry name" value="VITAMIN B12-BINDING PROTEIN"/>
    <property type="match status" value="1"/>
</dbReference>
<dbReference type="Pfam" id="PF01497">
    <property type="entry name" value="Peripla_BP_2"/>
    <property type="match status" value="1"/>
</dbReference>
<reference evidence="3 4" key="1">
    <citation type="submission" date="2013-08" db="EMBL/GenBank/DDBJ databases">
        <title>The genome sequence of Skermanella stibiiresistens.</title>
        <authorList>
            <person name="Zhu W."/>
            <person name="Wang G."/>
        </authorList>
    </citation>
    <scope>NUCLEOTIDE SEQUENCE [LARGE SCALE GENOMIC DNA]</scope>
    <source>
        <strain evidence="3 4">SB22</strain>
    </source>
</reference>
<dbReference type="PANTHER" id="PTHR30535:SF34">
    <property type="entry name" value="MOLYBDATE-BINDING PROTEIN MOLA"/>
    <property type="match status" value="1"/>
</dbReference>
<dbReference type="Proteomes" id="UP000019486">
    <property type="component" value="Unassembled WGS sequence"/>
</dbReference>